<sequence>MRLGRRFLVDIDTIFDTRIGWAKVLQPDVLEKLDLEVYRMRFTDAWAEVVGIQDWNKKFAERDKRALQNAQPTEMLLTLKNEVQAMLMTIQMHAPIERPVLTFNLWPYADLDDEERHAFLEELRYYYNEVQVDVVVIPHSDLTPGRLASAWDGWIMYDWYPWIEQHASHFQKPIPDFTITRPSMLTSELTEEAIAQIKRDKVNPFKESTRFLAQYVGTDVKDTALFSLRRHQQDDDSQTQTP</sequence>
<dbReference type="EMBL" id="AAAGNC010000003">
    <property type="protein sequence ID" value="EAC0255646.1"/>
    <property type="molecule type" value="Genomic_DNA"/>
</dbReference>
<gene>
    <name evidence="1" type="ORF">EHE49_03075</name>
</gene>
<proteinExistence type="predicted"/>
<name>A0A3Z4X612_SALET</name>
<dbReference type="AlphaFoldDB" id="A0A3Z4X612"/>
<evidence type="ECO:0000313" key="2">
    <source>
        <dbReference type="Proteomes" id="UP000839816"/>
    </source>
</evidence>
<reference evidence="1 2" key="1">
    <citation type="submission" date="2018-11" db="EMBL/GenBank/DDBJ databases">
        <authorList>
            <person name="Ashton P.M."/>
            <person name="Dallman T."/>
            <person name="Nair S."/>
            <person name="De Pinna E."/>
            <person name="Peters T."/>
            <person name="Grant K."/>
        </authorList>
    </citation>
    <scope>NUCLEOTIDE SEQUENCE [LARGE SCALE GENOMIC DNA]</scope>
    <source>
        <strain evidence="1 2">634658</strain>
    </source>
</reference>
<dbReference type="Proteomes" id="UP000839816">
    <property type="component" value="Unassembled WGS sequence"/>
</dbReference>
<organism evidence="1 2">
    <name type="scientific">Salmonella enterica subsp. enterica serovar Chester</name>
    <dbReference type="NCBI Taxonomy" id="149386"/>
    <lineage>
        <taxon>Bacteria</taxon>
        <taxon>Pseudomonadati</taxon>
        <taxon>Pseudomonadota</taxon>
        <taxon>Gammaproteobacteria</taxon>
        <taxon>Enterobacterales</taxon>
        <taxon>Enterobacteriaceae</taxon>
        <taxon>Salmonella</taxon>
    </lineage>
</organism>
<protein>
    <submittedName>
        <fullName evidence="1">Uncharacterized protein</fullName>
    </submittedName>
</protein>
<comment type="caution">
    <text evidence="1">The sequence shown here is derived from an EMBL/GenBank/DDBJ whole genome shotgun (WGS) entry which is preliminary data.</text>
</comment>
<evidence type="ECO:0000313" key="1">
    <source>
        <dbReference type="EMBL" id="EAC0255646.1"/>
    </source>
</evidence>
<accession>A0A3Z4X612</accession>